<dbReference type="EMBL" id="JACBAE010001255">
    <property type="protein sequence ID" value="KAF7168840.1"/>
    <property type="molecule type" value="Genomic_DNA"/>
</dbReference>
<dbReference type="AlphaFoldDB" id="A0A8H6Q7X9"/>
<evidence type="ECO:0000313" key="2">
    <source>
        <dbReference type="EMBL" id="KAF7168840.1"/>
    </source>
</evidence>
<proteinExistence type="predicted"/>
<name>A0A8H6Q7X9_9EURO</name>
<dbReference type="Proteomes" id="UP000654922">
    <property type="component" value="Unassembled WGS sequence"/>
</dbReference>
<feature type="signal peptide" evidence="1">
    <location>
        <begin position="1"/>
        <end position="26"/>
    </location>
</feature>
<dbReference type="OrthoDB" id="4243133at2759"/>
<evidence type="ECO:0000256" key="1">
    <source>
        <dbReference type="SAM" id="SignalP"/>
    </source>
</evidence>
<reference evidence="2" key="1">
    <citation type="submission" date="2020-06" db="EMBL/GenBank/DDBJ databases">
        <title>Draft genome sequences of strains closely related to Aspergillus parafelis and Aspergillus hiratsukae.</title>
        <authorList>
            <person name="Dos Santos R.A.C."/>
            <person name="Rivero-Menendez O."/>
            <person name="Steenwyk J.L."/>
            <person name="Mead M.E."/>
            <person name="Goldman G.H."/>
            <person name="Alastruey-Izquierdo A."/>
            <person name="Rokas A."/>
        </authorList>
    </citation>
    <scope>NUCLEOTIDE SEQUENCE</scope>
    <source>
        <strain evidence="2">CNM-CM5623</strain>
    </source>
</reference>
<comment type="caution">
    <text evidence="2">The sequence shown here is derived from an EMBL/GenBank/DDBJ whole genome shotgun (WGS) entry which is preliminary data.</text>
</comment>
<keyword evidence="1" id="KW-0732">Signal</keyword>
<feature type="chain" id="PRO_5034526163" evidence="1">
    <location>
        <begin position="27"/>
        <end position="432"/>
    </location>
</feature>
<accession>A0A8H6Q7X9</accession>
<evidence type="ECO:0000313" key="3">
    <source>
        <dbReference type="Proteomes" id="UP000654922"/>
    </source>
</evidence>
<organism evidence="2 3">
    <name type="scientific">Aspergillus felis</name>
    <dbReference type="NCBI Taxonomy" id="1287682"/>
    <lineage>
        <taxon>Eukaryota</taxon>
        <taxon>Fungi</taxon>
        <taxon>Dikarya</taxon>
        <taxon>Ascomycota</taxon>
        <taxon>Pezizomycotina</taxon>
        <taxon>Eurotiomycetes</taxon>
        <taxon>Eurotiomycetidae</taxon>
        <taxon>Eurotiales</taxon>
        <taxon>Aspergillaceae</taxon>
        <taxon>Aspergillus</taxon>
        <taxon>Aspergillus subgen. Fumigati</taxon>
    </lineage>
</organism>
<gene>
    <name evidence="2" type="ORF">CNMCM5623_001782</name>
</gene>
<protein>
    <submittedName>
        <fullName evidence="2">Uncharacterized protein</fullName>
    </submittedName>
</protein>
<sequence>MQFLLRRLAAILLLAYCLILPVRTSGEVQPIGIDFGPEIITVAYAHTSDDVSIVAKVIPGRNDTYAIHMRHLRQEAYVQNNVAAMYGERGLIPWITEAVAARVKLAISRIYSHIPISIQQSFDTSAVFQAVFGVIKTTFHAIMTFLGVNYHRSPSTALTLNDIKTEFVSVLTELKAQAQNNHNIDIESATVAIPQFFNSTLADLVWTACWEAEISLSRAPQARTVLATFNQSQETQVDNPDIRYLILDQGDRLVKSSDALKFQISLGARESDLLEPVQQARLMMRNTRNTGGKETSEDDEYYDEWPLDLAGWGYQDFEEVKAVLSWKDIQVVEKAYVDSLADNILAHLTALRECHLGETHKDDGIPQRIDKLVILTASHDGHLVEKAVRQALGTRSMSSEGPRMIRGLLPLEQLVLHWRSYRSNSIQSFRAR</sequence>